<keyword evidence="1" id="KW-1133">Transmembrane helix</keyword>
<dbReference type="EMBL" id="CP046246">
    <property type="protein sequence ID" value="QGP76225.1"/>
    <property type="molecule type" value="Genomic_DNA"/>
</dbReference>
<keyword evidence="1" id="KW-0812">Transmembrane</keyword>
<gene>
    <name evidence="2" type="ORF">GLW17_04975</name>
</gene>
<reference evidence="2 3" key="1">
    <citation type="submission" date="2019-11" db="EMBL/GenBank/DDBJ databases">
        <authorList>
            <person name="Kim E."/>
            <person name="Lee J."/>
            <person name="Jeon K."/>
            <person name="Lee Y."/>
        </authorList>
    </citation>
    <scope>NUCLEOTIDE SEQUENCE [LARGE SCALE GENOMIC DNA]</scope>
    <source>
        <strain evidence="2 3">YJ1</strain>
    </source>
</reference>
<keyword evidence="1" id="KW-0472">Membrane</keyword>
<dbReference type="RefSeq" id="WP_155224413.1">
    <property type="nucleotide sequence ID" value="NZ_CP046246.1"/>
</dbReference>
<protein>
    <submittedName>
        <fullName evidence="2">Uncharacterized protein</fullName>
    </submittedName>
</protein>
<evidence type="ECO:0000313" key="3">
    <source>
        <dbReference type="Proteomes" id="UP000427886"/>
    </source>
</evidence>
<accession>A0AB37D584</accession>
<name>A0AB37D584_TETHA</name>
<organism evidence="2 3">
    <name type="scientific">Tetragenococcus halophilus</name>
    <name type="common">Pediococcus halophilus</name>
    <dbReference type="NCBI Taxonomy" id="51669"/>
    <lineage>
        <taxon>Bacteria</taxon>
        <taxon>Bacillati</taxon>
        <taxon>Bacillota</taxon>
        <taxon>Bacilli</taxon>
        <taxon>Lactobacillales</taxon>
        <taxon>Enterococcaceae</taxon>
        <taxon>Tetragenococcus</taxon>
    </lineage>
</organism>
<evidence type="ECO:0000313" key="2">
    <source>
        <dbReference type="EMBL" id="QGP76225.1"/>
    </source>
</evidence>
<dbReference type="Proteomes" id="UP000427886">
    <property type="component" value="Chromosome"/>
</dbReference>
<feature type="transmembrane region" description="Helical" evidence="1">
    <location>
        <begin position="6"/>
        <end position="22"/>
    </location>
</feature>
<proteinExistence type="predicted"/>
<sequence length="49" mass="5601">MTQVIGAFGFIFFLIAIIKLLKERADSKDRKKIILGGGLFTFRMFSYVV</sequence>
<dbReference type="AlphaFoldDB" id="A0AB37D584"/>
<dbReference type="KEGG" id="tey:GLW17_04975"/>
<evidence type="ECO:0000256" key="1">
    <source>
        <dbReference type="SAM" id="Phobius"/>
    </source>
</evidence>